<dbReference type="FunFam" id="3.30.360.10:FF:000005">
    <property type="entry name" value="Homoserine dehydrogenase"/>
    <property type="match status" value="1"/>
</dbReference>
<evidence type="ECO:0000256" key="2">
    <source>
        <dbReference type="ARBA" id="ARBA00005062"/>
    </source>
</evidence>
<organism evidence="14">
    <name type="scientific">Oppiella nova</name>
    <dbReference type="NCBI Taxonomy" id="334625"/>
    <lineage>
        <taxon>Eukaryota</taxon>
        <taxon>Metazoa</taxon>
        <taxon>Ecdysozoa</taxon>
        <taxon>Arthropoda</taxon>
        <taxon>Chelicerata</taxon>
        <taxon>Arachnida</taxon>
        <taxon>Acari</taxon>
        <taxon>Acariformes</taxon>
        <taxon>Sarcoptiformes</taxon>
        <taxon>Oribatida</taxon>
        <taxon>Brachypylina</taxon>
        <taxon>Oppioidea</taxon>
        <taxon>Oppiidae</taxon>
        <taxon>Oppiella</taxon>
    </lineage>
</organism>
<dbReference type="UniPathway" id="UPA00051">
    <property type="reaction ID" value="UER00465"/>
</dbReference>
<proteinExistence type="inferred from homology"/>
<evidence type="ECO:0000256" key="3">
    <source>
        <dbReference type="ARBA" id="ARBA00006753"/>
    </source>
</evidence>
<dbReference type="AlphaFoldDB" id="A0A7R9QAL3"/>
<dbReference type="Gene3D" id="3.30.360.10">
    <property type="entry name" value="Dihydrodipicolinate Reductase, domain 2"/>
    <property type="match status" value="1"/>
</dbReference>
<evidence type="ECO:0000256" key="6">
    <source>
        <dbReference type="ARBA" id="ARBA00022605"/>
    </source>
</evidence>
<keyword evidence="6 11" id="KW-0028">Amino-acid biosynthesis</keyword>
<comment type="pathway">
    <text evidence="1 11">Amino-acid biosynthesis; L-threonine biosynthesis; L-threonine from L-aspartate: step 3/5.</text>
</comment>
<evidence type="ECO:0000313" key="14">
    <source>
        <dbReference type="EMBL" id="CAD7637066.1"/>
    </source>
</evidence>
<dbReference type="EMBL" id="OC914871">
    <property type="protein sequence ID" value="CAD7637066.1"/>
    <property type="molecule type" value="Genomic_DNA"/>
</dbReference>
<dbReference type="PROSITE" id="PS51671">
    <property type="entry name" value="ACT"/>
    <property type="match status" value="1"/>
</dbReference>
<dbReference type="GO" id="GO:0009086">
    <property type="term" value="P:methionine biosynthetic process"/>
    <property type="evidence" value="ECO:0007669"/>
    <property type="project" value="UniProtKB-KW"/>
</dbReference>
<dbReference type="EC" id="1.1.1.3" evidence="4 11"/>
<dbReference type="InterPro" id="IPR036291">
    <property type="entry name" value="NAD(P)-bd_dom_sf"/>
</dbReference>
<dbReference type="PANTHER" id="PTHR43331">
    <property type="entry name" value="HOMOSERINE DEHYDROGENASE"/>
    <property type="match status" value="1"/>
</dbReference>
<dbReference type="InterPro" id="IPR001342">
    <property type="entry name" value="HDH_cat"/>
</dbReference>
<accession>A0A7R9QAL3</accession>
<sequence length="546" mass="59216">MEGMSSVYATSDGKFLIQGDVIRLGGDKLSSIGDKIQAAENKKYLADLNIKDLLVYPAQVKSRLKVLKYVISHGHVVNNLYRRWKVSGVVQTVVLHLIKPLLVLRFHLQVCDVKPVRLAILGLGTVGGGALKLLQENAAEIRRRTGREIEITHVGTRRPRPDLNLPASIKQSADLLDIVRQPDVDVVVEVMGGIHPAYEVMMEAIKHGKQVVTANKALLAEHGNELFKAADDHHVQVAFEAAVAGGIPIIKVIREGLAANKIEWLAGIINGTGNFILTEMSEKGRAFADVLKEAQELGYAEADPTFDVEGIDAAHKLTILASCAFGIPLQFDKVYTEGITKITAQDVKYAEELGYKIKHLGIARRSSKGIELRVHPTLIPEEELLANVNGVKNAVLVQANAVGPTLYYGAGAGAGPTASAVVADVVDIVRDIIYTEDGSGTIPQLAFEALSDLHILSSDEMTTGYYLRLNAEDQTGVLADVTTILSRTGISIDAIMQQPRLKDLIPIVILTDPIVESKMNEAIAQIQALPAIHGEIVRIRLELLDN</sequence>
<keyword evidence="15" id="KW-1185">Reference proteome</keyword>
<dbReference type="PROSITE" id="PS01042">
    <property type="entry name" value="HOMOSER_DHGENASE"/>
    <property type="match status" value="1"/>
</dbReference>
<dbReference type="InterPro" id="IPR045865">
    <property type="entry name" value="ACT-like_dom_sf"/>
</dbReference>
<dbReference type="GO" id="GO:0009088">
    <property type="term" value="P:threonine biosynthetic process"/>
    <property type="evidence" value="ECO:0007669"/>
    <property type="project" value="UniProtKB-UniPathway"/>
</dbReference>
<dbReference type="NCBIfam" id="NF004976">
    <property type="entry name" value="PRK06349.1"/>
    <property type="match status" value="1"/>
</dbReference>
<evidence type="ECO:0000256" key="7">
    <source>
        <dbReference type="ARBA" id="ARBA00022697"/>
    </source>
</evidence>
<gene>
    <name evidence="14" type="ORF">ONB1V03_LOCUS595</name>
</gene>
<name>A0A7R9QAL3_9ACAR</name>
<keyword evidence="9 11" id="KW-0560">Oxidoreductase</keyword>
<evidence type="ECO:0000256" key="10">
    <source>
        <dbReference type="ARBA" id="ARBA00023167"/>
    </source>
</evidence>
<evidence type="ECO:0000256" key="8">
    <source>
        <dbReference type="ARBA" id="ARBA00022857"/>
    </source>
</evidence>
<dbReference type="InterPro" id="IPR019811">
    <property type="entry name" value="HDH_CS"/>
</dbReference>
<dbReference type="OrthoDB" id="67851at2759"/>
<dbReference type="GO" id="GO:0050661">
    <property type="term" value="F:NADP binding"/>
    <property type="evidence" value="ECO:0007669"/>
    <property type="project" value="InterPro"/>
</dbReference>
<reference evidence="14" key="1">
    <citation type="submission" date="2020-11" db="EMBL/GenBank/DDBJ databases">
        <authorList>
            <person name="Tran Van P."/>
        </authorList>
    </citation>
    <scope>NUCLEOTIDE SEQUENCE</scope>
</reference>
<dbReference type="SUPFAM" id="SSF51735">
    <property type="entry name" value="NAD(P)-binding Rossmann-fold domains"/>
    <property type="match status" value="1"/>
</dbReference>
<evidence type="ECO:0000256" key="9">
    <source>
        <dbReference type="ARBA" id="ARBA00023002"/>
    </source>
</evidence>
<dbReference type="PANTHER" id="PTHR43331:SF1">
    <property type="entry name" value="HOMOSERINE DEHYDROGENASE"/>
    <property type="match status" value="1"/>
</dbReference>
<keyword evidence="10 11" id="KW-0486">Methionine biosynthesis</keyword>
<evidence type="ECO:0000259" key="13">
    <source>
        <dbReference type="PROSITE" id="PS51671"/>
    </source>
</evidence>
<dbReference type="GO" id="GO:0004412">
    <property type="term" value="F:homoserine dehydrogenase activity"/>
    <property type="evidence" value="ECO:0007669"/>
    <property type="project" value="UniProtKB-EC"/>
</dbReference>
<dbReference type="UniPathway" id="UPA00050">
    <property type="reaction ID" value="UER00063"/>
</dbReference>
<dbReference type="CDD" id="cd04881">
    <property type="entry name" value="ACT_HSDH-Hom"/>
    <property type="match status" value="1"/>
</dbReference>
<protein>
    <recommendedName>
        <fullName evidence="5 11">Homoserine dehydrogenase</fullName>
        <ecNumber evidence="4 11">1.1.1.3</ecNumber>
    </recommendedName>
</protein>
<dbReference type="InterPro" id="IPR002912">
    <property type="entry name" value="ACT_dom"/>
</dbReference>
<evidence type="ECO:0000256" key="11">
    <source>
        <dbReference type="RuleBase" id="RU000579"/>
    </source>
</evidence>
<dbReference type="Pfam" id="PF01842">
    <property type="entry name" value="ACT"/>
    <property type="match status" value="1"/>
</dbReference>
<dbReference type="SUPFAM" id="SSF55021">
    <property type="entry name" value="ACT-like"/>
    <property type="match status" value="1"/>
</dbReference>
<dbReference type="Proteomes" id="UP000728032">
    <property type="component" value="Unassembled WGS sequence"/>
</dbReference>
<comment type="pathway">
    <text evidence="2 11">Amino-acid biosynthesis; L-methionine biosynthesis via de novo pathway; L-homoserine from L-aspartate: step 3/3.</text>
</comment>
<dbReference type="EMBL" id="CAJPVJ010000046">
    <property type="protein sequence ID" value="CAG2159533.1"/>
    <property type="molecule type" value="Genomic_DNA"/>
</dbReference>
<evidence type="ECO:0000256" key="12">
    <source>
        <dbReference type="RuleBase" id="RU004171"/>
    </source>
</evidence>
<dbReference type="Pfam" id="PF00742">
    <property type="entry name" value="Homoserine_dh"/>
    <property type="match status" value="1"/>
</dbReference>
<dbReference type="Gene3D" id="3.30.70.260">
    <property type="match status" value="1"/>
</dbReference>
<keyword evidence="8 11" id="KW-0521">NADP</keyword>
<evidence type="ECO:0000256" key="4">
    <source>
        <dbReference type="ARBA" id="ARBA00013213"/>
    </source>
</evidence>
<keyword evidence="7 11" id="KW-0791">Threonine biosynthesis</keyword>
<dbReference type="InterPro" id="IPR005106">
    <property type="entry name" value="Asp/hSer_DH_NAD-bd"/>
</dbReference>
<evidence type="ECO:0000313" key="15">
    <source>
        <dbReference type="Proteomes" id="UP000728032"/>
    </source>
</evidence>
<evidence type="ECO:0000256" key="5">
    <source>
        <dbReference type="ARBA" id="ARBA00013376"/>
    </source>
</evidence>
<comment type="similarity">
    <text evidence="3 12">Belongs to the homoserine dehydrogenase family.</text>
</comment>
<evidence type="ECO:0000256" key="1">
    <source>
        <dbReference type="ARBA" id="ARBA00005056"/>
    </source>
</evidence>
<dbReference type="SUPFAM" id="SSF55347">
    <property type="entry name" value="Glyceraldehyde-3-phosphate dehydrogenase-like, C-terminal domain"/>
    <property type="match status" value="1"/>
</dbReference>
<feature type="domain" description="ACT" evidence="13">
    <location>
        <begin position="466"/>
        <end position="546"/>
    </location>
</feature>
<comment type="catalytic activity">
    <reaction evidence="11">
        <text>L-homoserine + NADP(+) = L-aspartate 4-semialdehyde + NADPH + H(+)</text>
        <dbReference type="Rhea" id="RHEA:15761"/>
        <dbReference type="ChEBI" id="CHEBI:15378"/>
        <dbReference type="ChEBI" id="CHEBI:57476"/>
        <dbReference type="ChEBI" id="CHEBI:57783"/>
        <dbReference type="ChEBI" id="CHEBI:58349"/>
        <dbReference type="ChEBI" id="CHEBI:537519"/>
        <dbReference type="EC" id="1.1.1.3"/>
    </reaction>
</comment>
<dbReference type="Pfam" id="PF03447">
    <property type="entry name" value="NAD_binding_3"/>
    <property type="match status" value="1"/>
</dbReference>
<dbReference type="Gene3D" id="3.40.50.720">
    <property type="entry name" value="NAD(P)-binding Rossmann-like Domain"/>
    <property type="match status" value="1"/>
</dbReference>